<protein>
    <submittedName>
        <fullName evidence="2">MFS transporter</fullName>
    </submittedName>
</protein>
<feature type="transmembrane region" description="Helical" evidence="1">
    <location>
        <begin position="231"/>
        <end position="248"/>
    </location>
</feature>
<dbReference type="Proteomes" id="UP000324104">
    <property type="component" value="Unassembled WGS sequence"/>
</dbReference>
<feature type="transmembrane region" description="Helical" evidence="1">
    <location>
        <begin position="291"/>
        <end position="308"/>
    </location>
</feature>
<feature type="transmembrane region" description="Helical" evidence="1">
    <location>
        <begin position="418"/>
        <end position="442"/>
    </location>
</feature>
<dbReference type="EMBL" id="VTAW01000002">
    <property type="protein sequence ID" value="TYT63485.1"/>
    <property type="molecule type" value="Genomic_DNA"/>
</dbReference>
<evidence type="ECO:0000256" key="1">
    <source>
        <dbReference type="SAM" id="Phobius"/>
    </source>
</evidence>
<dbReference type="RefSeq" id="WP_149079952.1">
    <property type="nucleotide sequence ID" value="NZ_VTAW01000002.1"/>
</dbReference>
<keyword evidence="1" id="KW-1133">Transmembrane helix</keyword>
<reference evidence="2 3" key="1">
    <citation type="submission" date="2019-08" db="EMBL/GenBank/DDBJ databases">
        <title>Archaea genome.</title>
        <authorList>
            <person name="Kajale S."/>
            <person name="Shouche Y."/>
            <person name="Deshpande N."/>
            <person name="Sharma A."/>
        </authorList>
    </citation>
    <scope>NUCLEOTIDE SEQUENCE [LARGE SCALE GENOMIC DNA]</scope>
    <source>
        <strain evidence="2 3">ESP3B_9</strain>
    </source>
</reference>
<name>A0A5D5ARJ7_9EURY</name>
<organism evidence="2 3">
    <name type="scientific">Natrialba swarupiae</name>
    <dbReference type="NCBI Taxonomy" id="2448032"/>
    <lineage>
        <taxon>Archaea</taxon>
        <taxon>Methanobacteriati</taxon>
        <taxon>Methanobacteriota</taxon>
        <taxon>Stenosarchaea group</taxon>
        <taxon>Halobacteria</taxon>
        <taxon>Halobacteriales</taxon>
        <taxon>Natrialbaceae</taxon>
        <taxon>Natrialba</taxon>
    </lineage>
</organism>
<feature type="transmembrane region" description="Helical" evidence="1">
    <location>
        <begin position="79"/>
        <end position="97"/>
    </location>
</feature>
<feature type="transmembrane region" description="Helical" evidence="1">
    <location>
        <begin position="393"/>
        <end position="412"/>
    </location>
</feature>
<feature type="transmembrane region" description="Helical" evidence="1">
    <location>
        <begin position="254"/>
        <end position="270"/>
    </location>
</feature>
<feature type="transmembrane region" description="Helical" evidence="1">
    <location>
        <begin position="12"/>
        <end position="31"/>
    </location>
</feature>
<feature type="transmembrane region" description="Helical" evidence="1">
    <location>
        <begin position="179"/>
        <end position="200"/>
    </location>
</feature>
<proteinExistence type="predicted"/>
<feature type="transmembrane region" description="Helical" evidence="1">
    <location>
        <begin position="206"/>
        <end position="224"/>
    </location>
</feature>
<accession>A0A5D5ARJ7</accession>
<dbReference type="AlphaFoldDB" id="A0A5D5ARJ7"/>
<comment type="caution">
    <text evidence="2">The sequence shown here is derived from an EMBL/GenBank/DDBJ whole genome shotgun (WGS) entry which is preliminary data.</text>
</comment>
<keyword evidence="1" id="KW-0472">Membrane</keyword>
<feature type="transmembrane region" description="Helical" evidence="1">
    <location>
        <begin position="454"/>
        <end position="475"/>
    </location>
</feature>
<feature type="transmembrane region" description="Helical" evidence="1">
    <location>
        <begin position="138"/>
        <end position="167"/>
    </location>
</feature>
<evidence type="ECO:0000313" key="2">
    <source>
        <dbReference type="EMBL" id="TYT63485.1"/>
    </source>
</evidence>
<gene>
    <name evidence="2" type="ORF">FYC77_02605</name>
</gene>
<feature type="transmembrane region" description="Helical" evidence="1">
    <location>
        <begin position="360"/>
        <end position="381"/>
    </location>
</feature>
<sequence>MSSHAAGSDEPVHKLILTGGFLAVTVGAFLAHTSPAAGYELSIYASTPTAVWFGLAAAMLVSLAVAFAPATDGSRTRSIALVLGGLVMAVFAGLPIVRGYHFYGHHDALTHLGWARGIAEGSISPFDLLYPGIHTVSVFINAVVGIPITRALLLVGVFSTIAFAAFVPLSVGTIVPDSLAVAIATFGAFLLLPVTTISTFMHPHAMTQTILLFALFVFVLLKYVTADERRSAGLPMLVAVVAIAAVVYHPQYVAHMLVVMVGICAIQFLFPRLPLVSRTAIARRVAGHQRLYGLTLFVLGAFLLWSANHGFFSGFAGRAITSALEYILTGSGQAGASIVAQGGSVLSIGGSLTEVFLKLFFAHLVVTVLATALIATVFLVGRPARFPDVPATTVYLATGLAGLSALFVVYFVSVTSEMYFRVFGLMMVFAVILASIAFHTTVRSLSARISPPTIRTVAVGIFAILLISSLAAVYASPYTYGQTHHVSQAQMHGYETSFANAGEEVELAGFRGSPNRFADAIFAAETRTNEHASVSPETFEQGPGEYYGIEQYLVVSQLDQERELISYQGLLYSEYDFDSLDDRRDLDRVHANGEVTTYRVNPDA</sequence>
<evidence type="ECO:0000313" key="3">
    <source>
        <dbReference type="Proteomes" id="UP000324104"/>
    </source>
</evidence>
<keyword evidence="3" id="KW-1185">Reference proteome</keyword>
<feature type="transmembrane region" description="Helical" evidence="1">
    <location>
        <begin position="43"/>
        <end position="67"/>
    </location>
</feature>
<keyword evidence="1" id="KW-0812">Transmembrane</keyword>